<dbReference type="EC" id="3.1.7.2" evidence="5"/>
<name>A0A507E7V1_9FUNG</name>
<organism evidence="13 14">
    <name type="scientific">Powellomyces hirtus</name>
    <dbReference type="NCBI Taxonomy" id="109895"/>
    <lineage>
        <taxon>Eukaryota</taxon>
        <taxon>Fungi</taxon>
        <taxon>Fungi incertae sedis</taxon>
        <taxon>Chytridiomycota</taxon>
        <taxon>Chytridiomycota incertae sedis</taxon>
        <taxon>Chytridiomycetes</taxon>
        <taxon>Spizellomycetales</taxon>
        <taxon>Powellomycetaceae</taxon>
        <taxon>Powellomyces</taxon>
    </lineage>
</organism>
<evidence type="ECO:0000256" key="11">
    <source>
        <dbReference type="ARBA" id="ARBA00047968"/>
    </source>
</evidence>
<sequence>MDTHLLQATHFAAIKHAGQRRKDPQQTPYINHPIAVAHVLWKEAGVQDVPTLQAALLHDTVEDTDTSFEEIGSEFGPLVRQIVFECTDDKSLPKEERKRLQIVNAPHKSNQAKLVKMADKIHNLRDLQKTPPEGWTLPRVQTYFAWARQVTDGCRGVNPQLEAILEGIYAGEFEYEGMKYRCIA</sequence>
<comment type="cofactor">
    <cofactor evidence="1">
        <name>Mn(2+)</name>
        <dbReference type="ChEBI" id="CHEBI:29035"/>
    </cofactor>
</comment>
<keyword evidence="14" id="KW-1185">Reference proteome</keyword>
<feature type="domain" description="HD/PDEase" evidence="12">
    <location>
        <begin position="25"/>
        <end position="133"/>
    </location>
</feature>
<comment type="catalytic activity">
    <reaction evidence="11">
        <text>guanosine 3',5'-bis(diphosphate) + H2O = GDP + diphosphate + H(+)</text>
        <dbReference type="Rhea" id="RHEA:14253"/>
        <dbReference type="ChEBI" id="CHEBI:15377"/>
        <dbReference type="ChEBI" id="CHEBI:15378"/>
        <dbReference type="ChEBI" id="CHEBI:33019"/>
        <dbReference type="ChEBI" id="CHEBI:58189"/>
        <dbReference type="ChEBI" id="CHEBI:77828"/>
        <dbReference type="EC" id="3.1.7.2"/>
    </reaction>
</comment>
<evidence type="ECO:0000256" key="7">
    <source>
        <dbReference type="ARBA" id="ARBA00038354"/>
    </source>
</evidence>
<dbReference type="CDD" id="cd00077">
    <property type="entry name" value="HDc"/>
    <property type="match status" value="1"/>
</dbReference>
<gene>
    <name evidence="13" type="ORF">PhCBS80983_g02003</name>
</gene>
<keyword evidence="4" id="KW-0464">Manganese</keyword>
<dbReference type="EMBL" id="QEAQ01000018">
    <property type="protein sequence ID" value="TPX60143.1"/>
    <property type="molecule type" value="Genomic_DNA"/>
</dbReference>
<dbReference type="SUPFAM" id="SSF109604">
    <property type="entry name" value="HD-domain/PDEase-like"/>
    <property type="match status" value="1"/>
</dbReference>
<dbReference type="GO" id="GO:0008893">
    <property type="term" value="F:guanosine-3',5'-bis(diphosphate) 3'-diphosphatase activity"/>
    <property type="evidence" value="ECO:0007669"/>
    <property type="project" value="UniProtKB-EC"/>
</dbReference>
<evidence type="ECO:0000313" key="13">
    <source>
        <dbReference type="EMBL" id="TPX60143.1"/>
    </source>
</evidence>
<evidence type="ECO:0000256" key="2">
    <source>
        <dbReference type="ARBA" id="ARBA00022723"/>
    </source>
</evidence>
<evidence type="ECO:0000256" key="3">
    <source>
        <dbReference type="ARBA" id="ARBA00022801"/>
    </source>
</evidence>
<reference evidence="13 14" key="1">
    <citation type="journal article" date="2019" name="Sci. Rep.">
        <title>Comparative genomics of chytrid fungi reveal insights into the obligate biotrophic and pathogenic lifestyle of Synchytrium endobioticum.</title>
        <authorList>
            <person name="van de Vossenberg B.T.L.H."/>
            <person name="Warris S."/>
            <person name="Nguyen H.D.T."/>
            <person name="van Gent-Pelzer M.P.E."/>
            <person name="Joly D.L."/>
            <person name="van de Geest H.C."/>
            <person name="Bonants P.J.M."/>
            <person name="Smith D.S."/>
            <person name="Levesque C.A."/>
            <person name="van der Lee T.A.J."/>
        </authorList>
    </citation>
    <scope>NUCLEOTIDE SEQUENCE [LARGE SCALE GENOMIC DNA]</scope>
    <source>
        <strain evidence="13 14">CBS 809.83</strain>
    </source>
</reference>
<evidence type="ECO:0000256" key="5">
    <source>
        <dbReference type="ARBA" id="ARBA00024387"/>
    </source>
</evidence>
<dbReference type="STRING" id="109895.A0A507E7V1"/>
<evidence type="ECO:0000256" key="1">
    <source>
        <dbReference type="ARBA" id="ARBA00001936"/>
    </source>
</evidence>
<comment type="similarity">
    <text evidence="7">Belongs to the MESH1 family.</text>
</comment>
<dbReference type="SMART" id="SM00471">
    <property type="entry name" value="HDc"/>
    <property type="match status" value="1"/>
</dbReference>
<proteinExistence type="inferred from homology"/>
<evidence type="ECO:0000313" key="14">
    <source>
        <dbReference type="Proteomes" id="UP000318582"/>
    </source>
</evidence>
<evidence type="ECO:0000259" key="12">
    <source>
        <dbReference type="SMART" id="SM00471"/>
    </source>
</evidence>
<comment type="caution">
    <text evidence="13">The sequence shown here is derived from an EMBL/GenBank/DDBJ whole genome shotgun (WGS) entry which is preliminary data.</text>
</comment>
<dbReference type="PANTHER" id="PTHR46246">
    <property type="entry name" value="GUANOSINE-3',5'-BIS(DIPHOSPHATE) 3'-PYROPHOSPHOHYDROLASE MESH1"/>
    <property type="match status" value="1"/>
</dbReference>
<dbReference type="Pfam" id="PF13328">
    <property type="entry name" value="HD_4"/>
    <property type="match status" value="1"/>
</dbReference>
<protein>
    <recommendedName>
        <fullName evidence="8">Guanosine-3',5'-bis(diphosphate) 3'-pyrophosphohydrolase MESH1</fullName>
        <ecNumber evidence="5">3.1.7.2</ecNumber>
    </recommendedName>
    <alternativeName>
        <fullName evidence="9">Metazoan SpoT homolog 1</fullName>
    </alternativeName>
    <alternativeName>
        <fullName evidence="10">Penta-phosphate guanosine-3'-pyrophosphohydrolase</fullName>
    </alternativeName>
</protein>
<dbReference type="Gene3D" id="1.10.3210.10">
    <property type="entry name" value="Hypothetical protein af1432"/>
    <property type="match status" value="1"/>
</dbReference>
<accession>A0A507E7V1</accession>
<dbReference type="InterPro" id="IPR003607">
    <property type="entry name" value="HD/PDEase_dom"/>
</dbReference>
<evidence type="ECO:0000256" key="6">
    <source>
        <dbReference type="ARBA" id="ARBA00037781"/>
    </source>
</evidence>
<dbReference type="AlphaFoldDB" id="A0A507E7V1"/>
<dbReference type="PANTHER" id="PTHR46246:SF1">
    <property type="entry name" value="GUANOSINE-3',5'-BIS(DIPHOSPHATE) 3'-PYROPHOSPHOHYDROLASE MESH1"/>
    <property type="match status" value="1"/>
</dbReference>
<dbReference type="Proteomes" id="UP000318582">
    <property type="component" value="Unassembled WGS sequence"/>
</dbReference>
<evidence type="ECO:0000256" key="8">
    <source>
        <dbReference type="ARBA" id="ARBA00040793"/>
    </source>
</evidence>
<dbReference type="FunFam" id="1.10.3210.10:FF:000012">
    <property type="entry name" value="HD domain containing 3"/>
    <property type="match status" value="1"/>
</dbReference>
<evidence type="ECO:0000256" key="4">
    <source>
        <dbReference type="ARBA" id="ARBA00023211"/>
    </source>
</evidence>
<evidence type="ECO:0000256" key="10">
    <source>
        <dbReference type="ARBA" id="ARBA00041770"/>
    </source>
</evidence>
<evidence type="ECO:0000256" key="9">
    <source>
        <dbReference type="ARBA" id="ARBA00041464"/>
    </source>
</evidence>
<keyword evidence="3" id="KW-0378">Hydrolase</keyword>
<comment type="function">
    <text evidence="6">ppGpp hydrolyzing enzyme involved in starvation response.</text>
</comment>
<keyword evidence="2" id="KW-0479">Metal-binding</keyword>
<dbReference type="GO" id="GO:0046872">
    <property type="term" value="F:metal ion binding"/>
    <property type="evidence" value="ECO:0007669"/>
    <property type="project" value="UniProtKB-KW"/>
</dbReference>
<dbReference type="InterPro" id="IPR052194">
    <property type="entry name" value="MESH1"/>
</dbReference>